<evidence type="ECO:0000313" key="3">
    <source>
        <dbReference type="Proteomes" id="UP000500826"/>
    </source>
</evidence>
<protein>
    <submittedName>
        <fullName evidence="2">Uncharacterized protein</fullName>
    </submittedName>
</protein>
<accession>A0ABX6P5S5</accession>
<reference evidence="2 3" key="1">
    <citation type="submission" date="2020-05" db="EMBL/GenBank/DDBJ databases">
        <title>Ramlibacter rhizophilus sp. nov., isolated from rhizosphere soil of national flower Mugunghwa from South Korea.</title>
        <authorList>
            <person name="Zheng-Fei Y."/>
            <person name="Huan T."/>
        </authorList>
    </citation>
    <scope>NUCLEOTIDE SEQUENCE [LARGE SCALE GENOMIC DNA]</scope>
    <source>
        <strain evidence="2 3">H242</strain>
    </source>
</reference>
<organism evidence="2 3">
    <name type="scientific">Ramlibacter terrae</name>
    <dbReference type="NCBI Taxonomy" id="2732511"/>
    <lineage>
        <taxon>Bacteria</taxon>
        <taxon>Pseudomonadati</taxon>
        <taxon>Pseudomonadota</taxon>
        <taxon>Betaproteobacteria</taxon>
        <taxon>Burkholderiales</taxon>
        <taxon>Comamonadaceae</taxon>
        <taxon>Ramlibacter</taxon>
    </lineage>
</organism>
<sequence>MTLDVLGGNLLHVEVDRGAVNALVRNGGFIQADGGGAADDPRPPPTCSPRRSTTPASSRRGRCPRKAAPSGCWATWATAP</sequence>
<gene>
    <name evidence="2" type="ORF">HK414_25775</name>
</gene>
<proteinExistence type="predicted"/>
<feature type="region of interest" description="Disordered" evidence="1">
    <location>
        <begin position="30"/>
        <end position="69"/>
    </location>
</feature>
<name>A0ABX6P5S5_9BURK</name>
<dbReference type="EMBL" id="CP053418">
    <property type="protein sequence ID" value="QJW85482.1"/>
    <property type="molecule type" value="Genomic_DNA"/>
</dbReference>
<evidence type="ECO:0000313" key="2">
    <source>
        <dbReference type="EMBL" id="QJW85482.1"/>
    </source>
</evidence>
<reference evidence="2 3" key="2">
    <citation type="submission" date="2020-05" db="EMBL/GenBank/DDBJ databases">
        <authorList>
            <person name="Khan S.A."/>
            <person name="Jeon C.O."/>
            <person name="Chun B.H."/>
        </authorList>
    </citation>
    <scope>NUCLEOTIDE SEQUENCE [LARGE SCALE GENOMIC DNA]</scope>
    <source>
        <strain evidence="2 3">H242</strain>
    </source>
</reference>
<dbReference type="Proteomes" id="UP000500826">
    <property type="component" value="Chromosome"/>
</dbReference>
<evidence type="ECO:0000256" key="1">
    <source>
        <dbReference type="SAM" id="MobiDB-lite"/>
    </source>
</evidence>
<keyword evidence="3" id="KW-1185">Reference proteome</keyword>
<feature type="compositionally biased region" description="Low complexity" evidence="1">
    <location>
        <begin position="48"/>
        <end position="58"/>
    </location>
</feature>